<gene>
    <name evidence="4" type="ORF">M7I_6526</name>
</gene>
<dbReference type="InParanoid" id="H0EUT7"/>
<keyword evidence="2" id="KW-0645">Protease</keyword>
<dbReference type="AlphaFoldDB" id="H0EUT7"/>
<reference evidence="4 5" key="1">
    <citation type="journal article" date="2012" name="Eukaryot. Cell">
        <title>Genome sequence of the fungus Glarea lozoyensis: the first genome sequence of a species from the Helotiaceae family.</title>
        <authorList>
            <person name="Youssar L."/>
            <person name="Gruening B.A."/>
            <person name="Erxleben A."/>
            <person name="Guenther S."/>
            <person name="Huettel W."/>
        </authorList>
    </citation>
    <scope>NUCLEOTIDE SEQUENCE [LARGE SCALE GENOMIC DNA]</scope>
    <source>
        <strain evidence="5">ATCC 74030 / MF5533</strain>
    </source>
</reference>
<proteinExistence type="inferred from homology"/>
<comment type="similarity">
    <text evidence="2">Belongs to the metallo-dependent hydrolases superfamily. Peptidase M19 family.</text>
</comment>
<comment type="catalytic activity">
    <reaction evidence="2">
        <text>an L-aminoacyl-L-amino acid + H2O = 2 an L-alpha-amino acid</text>
        <dbReference type="Rhea" id="RHEA:48940"/>
        <dbReference type="ChEBI" id="CHEBI:15377"/>
        <dbReference type="ChEBI" id="CHEBI:59869"/>
        <dbReference type="ChEBI" id="CHEBI:77460"/>
        <dbReference type="EC" id="3.4.13.19"/>
    </reaction>
</comment>
<dbReference type="Pfam" id="PF01244">
    <property type="entry name" value="Peptidase_M19"/>
    <property type="match status" value="1"/>
</dbReference>
<dbReference type="PROSITE" id="PS51365">
    <property type="entry name" value="RENAL_DIPEPTIDASE_2"/>
    <property type="match status" value="1"/>
</dbReference>
<keyword evidence="2" id="KW-0862">Zinc</keyword>
<dbReference type="EMBL" id="AGUE01000182">
    <property type="protein sequence ID" value="EHK97642.1"/>
    <property type="molecule type" value="Genomic_DNA"/>
</dbReference>
<dbReference type="HOGENOM" id="CLU_1540221_0_0_1"/>
<evidence type="ECO:0000256" key="2">
    <source>
        <dbReference type="RuleBase" id="RU341113"/>
    </source>
</evidence>
<dbReference type="GO" id="GO:0006508">
    <property type="term" value="P:proteolysis"/>
    <property type="evidence" value="ECO:0007669"/>
    <property type="project" value="UniProtKB-KW"/>
</dbReference>
<evidence type="ECO:0000313" key="4">
    <source>
        <dbReference type="EMBL" id="EHK97642.1"/>
    </source>
</evidence>
<comment type="caution">
    <text evidence="4">The sequence shown here is derived from an EMBL/GenBank/DDBJ whole genome shotgun (WGS) entry which is preliminary data.</text>
</comment>
<dbReference type="EC" id="3.4.13.19" evidence="2"/>
<protein>
    <recommendedName>
        <fullName evidence="2">Dipeptidase</fullName>
        <ecNumber evidence="2">3.4.13.19</ecNumber>
    </recommendedName>
</protein>
<keyword evidence="5" id="KW-1185">Reference proteome</keyword>
<dbReference type="GO" id="GO:0070573">
    <property type="term" value="F:metallodipeptidase activity"/>
    <property type="evidence" value="ECO:0007669"/>
    <property type="project" value="InterPro"/>
</dbReference>
<accession>H0EUT7</accession>
<dbReference type="PANTHER" id="PTHR10443:SF12">
    <property type="entry name" value="DIPEPTIDASE"/>
    <property type="match status" value="1"/>
</dbReference>
<organism evidence="4 5">
    <name type="scientific">Glarea lozoyensis (strain ATCC 74030 / MF5533)</name>
    <dbReference type="NCBI Taxonomy" id="1104152"/>
    <lineage>
        <taxon>Eukaryota</taxon>
        <taxon>Fungi</taxon>
        <taxon>Dikarya</taxon>
        <taxon>Ascomycota</taxon>
        <taxon>Pezizomycotina</taxon>
        <taxon>Leotiomycetes</taxon>
        <taxon>Helotiales</taxon>
        <taxon>Helotiaceae</taxon>
        <taxon>Glarea</taxon>
    </lineage>
</organism>
<dbReference type="Gene3D" id="3.20.20.140">
    <property type="entry name" value="Metal-dependent hydrolases"/>
    <property type="match status" value="1"/>
</dbReference>
<keyword evidence="2" id="KW-0482">Metalloprotease</keyword>
<dbReference type="GO" id="GO:0046872">
    <property type="term" value="F:metal ion binding"/>
    <property type="evidence" value="ECO:0007669"/>
    <property type="project" value="UniProtKB-UniRule"/>
</dbReference>
<dbReference type="InterPro" id="IPR008257">
    <property type="entry name" value="Pept_M19"/>
</dbReference>
<keyword evidence="2" id="KW-0479">Metal-binding</keyword>
<evidence type="ECO:0000256" key="3">
    <source>
        <dbReference type="SAM" id="MobiDB-lite"/>
    </source>
</evidence>
<dbReference type="OrthoDB" id="445695at2759"/>
<evidence type="ECO:0000313" key="5">
    <source>
        <dbReference type="Proteomes" id="UP000005446"/>
    </source>
</evidence>
<evidence type="ECO:0000256" key="1">
    <source>
        <dbReference type="ARBA" id="ARBA00022997"/>
    </source>
</evidence>
<dbReference type="InterPro" id="IPR032466">
    <property type="entry name" value="Metal_Hydrolase"/>
</dbReference>
<dbReference type="SUPFAM" id="SSF51556">
    <property type="entry name" value="Metallo-dependent hydrolases"/>
    <property type="match status" value="1"/>
</dbReference>
<feature type="region of interest" description="Disordered" evidence="3">
    <location>
        <begin position="146"/>
        <end position="174"/>
    </location>
</feature>
<comment type="cofactor">
    <cofactor evidence="2">
        <name>Zn(2+)</name>
        <dbReference type="ChEBI" id="CHEBI:29105"/>
    </cofactor>
</comment>
<name>H0EUT7_GLAL7</name>
<dbReference type="PANTHER" id="PTHR10443">
    <property type="entry name" value="MICROSOMAL DIPEPTIDASE"/>
    <property type="match status" value="1"/>
</dbReference>
<keyword evidence="1 2" id="KW-0224">Dipeptidase</keyword>
<dbReference type="MEROPS" id="M19.001"/>
<dbReference type="Proteomes" id="UP000005446">
    <property type="component" value="Unassembled WGS sequence"/>
</dbReference>
<keyword evidence="2" id="KW-0378">Hydrolase</keyword>
<sequence>MYSSVIGLEDASKYPNLIVELLRRGWNDTEINNVMGENLMRVMDEVDKVKEDMKDKIPSTAIWEKRTDLPADWGGPDLVYLPYDVQDVVNSRPKHDELSVVQFSPQHPDTRFTELRPPSHSLGSASNGVKEGISYLKTWRKSTISNLKSHRAGARATNKRAQNVKVPSRQTGVT</sequence>